<evidence type="ECO:0000256" key="4">
    <source>
        <dbReference type="ARBA" id="ARBA00022827"/>
    </source>
</evidence>
<dbReference type="Pfam" id="PF00890">
    <property type="entry name" value="FAD_binding_2"/>
    <property type="match status" value="1"/>
</dbReference>
<evidence type="ECO:0000256" key="1">
    <source>
        <dbReference type="ARBA" id="ARBA00001974"/>
    </source>
</evidence>
<dbReference type="HOGENOM" id="CLU_2425712_0_0_9"/>
<dbReference type="InterPro" id="IPR005288">
    <property type="entry name" value="NadB"/>
</dbReference>
<protein>
    <recommendedName>
        <fullName evidence="2">L-aspartate oxidase</fullName>
    </recommendedName>
    <alternativeName>
        <fullName evidence="6">Quinolinate synthase B</fullName>
    </alternativeName>
</protein>
<feature type="domain" description="FAD-dependent oxidoreductase 2 FAD-binding" evidence="8">
    <location>
        <begin position="4"/>
        <end position="26"/>
    </location>
</feature>
<dbReference type="GO" id="GO:0034628">
    <property type="term" value="P:'de novo' NAD+ biosynthetic process from L-aspartate"/>
    <property type="evidence" value="ECO:0007669"/>
    <property type="project" value="TreeGrafter"/>
</dbReference>
<gene>
    <name evidence="9" type="ORF">X841_11810</name>
</gene>
<evidence type="ECO:0000256" key="2">
    <source>
        <dbReference type="ARBA" id="ARBA00021901"/>
    </source>
</evidence>
<dbReference type="SUPFAM" id="SSF51905">
    <property type="entry name" value="FAD/NAD(P)-binding domain"/>
    <property type="match status" value="1"/>
</dbReference>
<reference evidence="9 10" key="1">
    <citation type="journal article" date="2014" name="Genome Announc.">
        <title>Genome Sequences of Streptococcus thermophilus Strains MTH17CL396 and M17PTZA496 from Fontina, an Italian PDO Cheese.</title>
        <authorList>
            <person name="Treu L."/>
            <person name="Vendramin V."/>
            <person name="Bovo B."/>
            <person name="Campanaro S."/>
            <person name="Corich V."/>
            <person name="Giacomini A."/>
        </authorList>
    </citation>
    <scope>NUCLEOTIDE SEQUENCE [LARGE SCALE GENOMIC DNA]</scope>
    <source>
        <strain evidence="9 10">M17PTZA496</strain>
    </source>
</reference>
<dbReference type="PANTHER" id="PTHR42716:SF2">
    <property type="entry name" value="L-ASPARTATE OXIDASE, CHLOROPLASTIC"/>
    <property type="match status" value="1"/>
</dbReference>
<keyword evidence="3" id="KW-0285">Flavoprotein</keyword>
<evidence type="ECO:0000256" key="3">
    <source>
        <dbReference type="ARBA" id="ARBA00022630"/>
    </source>
</evidence>
<proteinExistence type="predicted"/>
<organism evidence="9 10">
    <name type="scientific">Streptococcus thermophilus M17PTZA496</name>
    <dbReference type="NCBI Taxonomy" id="1433289"/>
    <lineage>
        <taxon>Bacteria</taxon>
        <taxon>Bacillati</taxon>
        <taxon>Bacillota</taxon>
        <taxon>Bacilli</taxon>
        <taxon>Lactobacillales</taxon>
        <taxon>Streptococcaceae</taxon>
        <taxon>Streptococcus</taxon>
    </lineage>
</organism>
<dbReference type="PANTHER" id="PTHR42716">
    <property type="entry name" value="L-ASPARTATE OXIDASE"/>
    <property type="match status" value="1"/>
</dbReference>
<evidence type="ECO:0000313" key="9">
    <source>
        <dbReference type="EMBL" id="ETW87909.1"/>
    </source>
</evidence>
<dbReference type="InterPro" id="IPR036188">
    <property type="entry name" value="FAD/NAD-bd_sf"/>
</dbReference>
<evidence type="ECO:0000259" key="8">
    <source>
        <dbReference type="Pfam" id="PF00890"/>
    </source>
</evidence>
<dbReference type="GO" id="GO:0008734">
    <property type="term" value="F:L-aspartate oxidase activity"/>
    <property type="evidence" value="ECO:0007669"/>
    <property type="project" value="UniProtKB-EC"/>
</dbReference>
<dbReference type="Proteomes" id="UP000024559">
    <property type="component" value="Unassembled WGS sequence"/>
</dbReference>
<evidence type="ECO:0000313" key="10">
    <source>
        <dbReference type="Proteomes" id="UP000024559"/>
    </source>
</evidence>
<dbReference type="EMBL" id="AZJT01000081">
    <property type="protein sequence ID" value="ETW87909.1"/>
    <property type="molecule type" value="Genomic_DNA"/>
</dbReference>
<accession>A0A0E2QEI0</accession>
<keyword evidence="5" id="KW-0560">Oxidoreductase</keyword>
<comment type="caution">
    <text evidence="9">The sequence shown here is derived from an EMBL/GenBank/DDBJ whole genome shotgun (WGS) entry which is preliminary data.</text>
</comment>
<evidence type="ECO:0000256" key="5">
    <source>
        <dbReference type="ARBA" id="ARBA00023002"/>
    </source>
</evidence>
<dbReference type="Gene3D" id="3.50.50.60">
    <property type="entry name" value="FAD/NAD(P)-binding domain"/>
    <property type="match status" value="1"/>
</dbReference>
<comment type="cofactor">
    <cofactor evidence="1">
        <name>FAD</name>
        <dbReference type="ChEBI" id="CHEBI:57692"/>
    </cofactor>
</comment>
<evidence type="ECO:0000256" key="7">
    <source>
        <dbReference type="ARBA" id="ARBA00048305"/>
    </source>
</evidence>
<dbReference type="PATRIC" id="fig|1433289.7.peg.2414"/>
<sequence length="91" mass="10163">MDALYAVGETACNGVHGQNRLASNSLLESLVFAKRAAKDLVAHYETVAKLPESLSELDLEDYQDQESLEEDYKKMVLEKLAEQNQLASYIV</sequence>
<comment type="catalytic activity">
    <reaction evidence="7">
        <text>L-aspartate + O2 = iminosuccinate + H2O2</text>
        <dbReference type="Rhea" id="RHEA:25876"/>
        <dbReference type="ChEBI" id="CHEBI:15379"/>
        <dbReference type="ChEBI" id="CHEBI:16240"/>
        <dbReference type="ChEBI" id="CHEBI:29991"/>
        <dbReference type="ChEBI" id="CHEBI:77875"/>
        <dbReference type="EC" id="1.4.3.16"/>
    </reaction>
    <physiologicalReaction direction="left-to-right" evidence="7">
        <dbReference type="Rhea" id="RHEA:25877"/>
    </physiologicalReaction>
</comment>
<keyword evidence="4" id="KW-0274">FAD</keyword>
<dbReference type="InterPro" id="IPR003953">
    <property type="entry name" value="FAD-dep_OxRdtase_2_FAD-bd"/>
</dbReference>
<evidence type="ECO:0000256" key="6">
    <source>
        <dbReference type="ARBA" id="ARBA00030386"/>
    </source>
</evidence>
<name>A0A0E2QEI0_STRTR</name>
<dbReference type="AlphaFoldDB" id="A0A0E2QEI0"/>